<gene>
    <name evidence="1" type="ORF">INT47_011353</name>
</gene>
<dbReference type="EMBL" id="JAEPRD010000004">
    <property type="protein sequence ID" value="KAG2213204.1"/>
    <property type="molecule type" value="Genomic_DNA"/>
</dbReference>
<evidence type="ECO:0000313" key="2">
    <source>
        <dbReference type="Proteomes" id="UP000603453"/>
    </source>
</evidence>
<comment type="caution">
    <text evidence="1">The sequence shown here is derived from an EMBL/GenBank/DDBJ whole genome shotgun (WGS) entry which is preliminary data.</text>
</comment>
<dbReference type="AlphaFoldDB" id="A0A8H7VG28"/>
<name>A0A8H7VG28_9FUNG</name>
<proteinExistence type="predicted"/>
<reference evidence="1" key="1">
    <citation type="submission" date="2020-12" db="EMBL/GenBank/DDBJ databases">
        <title>Metabolic potential, ecology and presence of endohyphal bacteria is reflected in genomic diversity of Mucoromycotina.</title>
        <authorList>
            <person name="Muszewska A."/>
            <person name="Okrasinska A."/>
            <person name="Steczkiewicz K."/>
            <person name="Drgas O."/>
            <person name="Orlowska M."/>
            <person name="Perlinska-Lenart U."/>
            <person name="Aleksandrzak-Piekarczyk T."/>
            <person name="Szatraj K."/>
            <person name="Zielenkiewicz U."/>
            <person name="Pilsyk S."/>
            <person name="Malc E."/>
            <person name="Mieczkowski P."/>
            <person name="Kruszewska J.S."/>
            <person name="Biernat P."/>
            <person name="Pawlowska J."/>
        </authorList>
    </citation>
    <scope>NUCLEOTIDE SEQUENCE</scope>
    <source>
        <strain evidence="1">WA0000017839</strain>
    </source>
</reference>
<dbReference type="Proteomes" id="UP000603453">
    <property type="component" value="Unassembled WGS sequence"/>
</dbReference>
<sequence>MKPSRAWAPRGQMAVTTIPTARAPSHTIIGAISTVGVISEYSFTKAASKNKKGARRYNSWALLAIRARNFGRFR</sequence>
<accession>A0A8H7VG28</accession>
<protein>
    <submittedName>
        <fullName evidence="1">Uncharacterized protein</fullName>
    </submittedName>
</protein>
<organism evidence="1 2">
    <name type="scientific">Mucor saturninus</name>
    <dbReference type="NCBI Taxonomy" id="64648"/>
    <lineage>
        <taxon>Eukaryota</taxon>
        <taxon>Fungi</taxon>
        <taxon>Fungi incertae sedis</taxon>
        <taxon>Mucoromycota</taxon>
        <taxon>Mucoromycotina</taxon>
        <taxon>Mucoromycetes</taxon>
        <taxon>Mucorales</taxon>
        <taxon>Mucorineae</taxon>
        <taxon>Mucoraceae</taxon>
        <taxon>Mucor</taxon>
    </lineage>
</organism>
<evidence type="ECO:0000313" key="1">
    <source>
        <dbReference type="EMBL" id="KAG2213204.1"/>
    </source>
</evidence>
<keyword evidence="2" id="KW-1185">Reference proteome</keyword>
<dbReference type="OrthoDB" id="10559540at2759"/>